<evidence type="ECO:0000313" key="2">
    <source>
        <dbReference type="Proteomes" id="UP000075243"/>
    </source>
</evidence>
<accession>A0A151U8M8</accession>
<dbReference type="PANTHER" id="PTHR31973">
    <property type="entry name" value="POLYPROTEIN, PUTATIVE-RELATED"/>
    <property type="match status" value="1"/>
</dbReference>
<name>A0A151U8M8_CAJCA</name>
<sequence length="137" mass="16476">MRFYNKEACLSAIKEFHIANHVDFKVLTSNETYFIAKCVIDGYAWRCRATVERYNSFWSYKHYRQTINIHCLRKHIFHRLFWSFKPCINGFEYYKPIFQLNGAWLYKKYRGTLLIAMEQDGNNFIFPIAFAIVEGDC</sequence>
<dbReference type="Gramene" id="C.cajan_19253.t">
    <property type="protein sequence ID" value="C.cajan_19253.t"/>
    <property type="gene ID" value="C.cajan_19253"/>
</dbReference>
<dbReference type="AlphaFoldDB" id="A0A151U8M8"/>
<keyword evidence="2" id="KW-1185">Reference proteome</keyword>
<organism evidence="1 2">
    <name type="scientific">Cajanus cajan</name>
    <name type="common">Pigeon pea</name>
    <name type="synonym">Cajanus indicus</name>
    <dbReference type="NCBI Taxonomy" id="3821"/>
    <lineage>
        <taxon>Eukaryota</taxon>
        <taxon>Viridiplantae</taxon>
        <taxon>Streptophyta</taxon>
        <taxon>Embryophyta</taxon>
        <taxon>Tracheophyta</taxon>
        <taxon>Spermatophyta</taxon>
        <taxon>Magnoliopsida</taxon>
        <taxon>eudicotyledons</taxon>
        <taxon>Gunneridae</taxon>
        <taxon>Pentapetalae</taxon>
        <taxon>rosids</taxon>
        <taxon>fabids</taxon>
        <taxon>Fabales</taxon>
        <taxon>Fabaceae</taxon>
        <taxon>Papilionoideae</taxon>
        <taxon>50 kb inversion clade</taxon>
        <taxon>NPAAA clade</taxon>
        <taxon>indigoferoid/millettioid clade</taxon>
        <taxon>Phaseoleae</taxon>
        <taxon>Cajanus</taxon>
    </lineage>
</organism>
<evidence type="ECO:0000313" key="1">
    <source>
        <dbReference type="EMBL" id="KYP75619.1"/>
    </source>
</evidence>
<dbReference type="Proteomes" id="UP000075243">
    <property type="component" value="Chromosome 1"/>
</dbReference>
<protein>
    <submittedName>
        <fullName evidence="1">Uncharacterized protein</fullName>
    </submittedName>
</protein>
<reference evidence="1 2" key="1">
    <citation type="journal article" date="2012" name="Nat. Biotechnol.">
        <title>Draft genome sequence of pigeonpea (Cajanus cajan), an orphan legume crop of resource-poor farmers.</title>
        <authorList>
            <person name="Varshney R.K."/>
            <person name="Chen W."/>
            <person name="Li Y."/>
            <person name="Bharti A.K."/>
            <person name="Saxena R.K."/>
            <person name="Schlueter J.A."/>
            <person name="Donoghue M.T."/>
            <person name="Azam S."/>
            <person name="Fan G."/>
            <person name="Whaley A.M."/>
            <person name="Farmer A.D."/>
            <person name="Sheridan J."/>
            <person name="Iwata A."/>
            <person name="Tuteja R."/>
            <person name="Penmetsa R.V."/>
            <person name="Wu W."/>
            <person name="Upadhyaya H.D."/>
            <person name="Yang S.P."/>
            <person name="Shah T."/>
            <person name="Saxena K.B."/>
            <person name="Michael T."/>
            <person name="McCombie W.R."/>
            <person name="Yang B."/>
            <person name="Zhang G."/>
            <person name="Yang H."/>
            <person name="Wang J."/>
            <person name="Spillane C."/>
            <person name="Cook D.R."/>
            <person name="May G.D."/>
            <person name="Xu X."/>
            <person name="Jackson S.A."/>
        </authorList>
    </citation>
    <scope>NUCLEOTIDE SEQUENCE [LARGE SCALE GENOMIC DNA]</scope>
    <source>
        <strain evidence="2">cv. Asha</strain>
    </source>
</reference>
<proteinExistence type="predicted"/>
<dbReference type="EMBL" id="CM003603">
    <property type="protein sequence ID" value="KYP75619.1"/>
    <property type="molecule type" value="Genomic_DNA"/>
</dbReference>
<gene>
    <name evidence="1" type="ORF">KK1_019810</name>
</gene>